<feature type="transmembrane region" description="Helical" evidence="2">
    <location>
        <begin position="12"/>
        <end position="32"/>
    </location>
</feature>
<accession>A0ABR2W378</accession>
<gene>
    <name evidence="3" type="ORF">K7432_006014</name>
</gene>
<dbReference type="Proteomes" id="UP001479436">
    <property type="component" value="Unassembled WGS sequence"/>
</dbReference>
<proteinExistence type="predicted"/>
<reference evidence="3 4" key="1">
    <citation type="submission" date="2023-04" db="EMBL/GenBank/DDBJ databases">
        <title>Genome of Basidiobolus ranarum AG-B5.</title>
        <authorList>
            <person name="Stajich J.E."/>
            <person name="Carter-House D."/>
            <person name="Gryganskyi A."/>
        </authorList>
    </citation>
    <scope>NUCLEOTIDE SEQUENCE [LARGE SCALE GENOMIC DNA]</scope>
    <source>
        <strain evidence="3 4">AG-B5</strain>
    </source>
</reference>
<evidence type="ECO:0000256" key="1">
    <source>
        <dbReference type="SAM" id="MobiDB-lite"/>
    </source>
</evidence>
<feature type="region of interest" description="Disordered" evidence="1">
    <location>
        <begin position="39"/>
        <end position="66"/>
    </location>
</feature>
<keyword evidence="4" id="KW-1185">Reference proteome</keyword>
<keyword evidence="2" id="KW-1133">Transmembrane helix</keyword>
<evidence type="ECO:0000313" key="4">
    <source>
        <dbReference type="Proteomes" id="UP001479436"/>
    </source>
</evidence>
<feature type="compositionally biased region" description="Polar residues" evidence="1">
    <location>
        <begin position="39"/>
        <end position="52"/>
    </location>
</feature>
<protein>
    <recommendedName>
        <fullName evidence="5">Transmembrane protein</fullName>
    </recommendedName>
</protein>
<dbReference type="EMBL" id="JASJQH010007128">
    <property type="protein sequence ID" value="KAK9717709.1"/>
    <property type="molecule type" value="Genomic_DNA"/>
</dbReference>
<sequence length="116" mass="12666">MEHPPSNSSGLVFIFGAFGILFVGLLVVKLCVSNQAKEQVVPNNQRSATTGQKDNEMVSSPPPYAEAIDIPPSAYFAPTYDSHHDHSYTHSHDHCHSYSHTHDHGHVDSHCSSGTN</sequence>
<comment type="caution">
    <text evidence="3">The sequence shown here is derived from an EMBL/GenBank/DDBJ whole genome shotgun (WGS) entry which is preliminary data.</text>
</comment>
<keyword evidence="2" id="KW-0472">Membrane</keyword>
<name>A0ABR2W378_9FUNG</name>
<evidence type="ECO:0008006" key="5">
    <source>
        <dbReference type="Google" id="ProtNLM"/>
    </source>
</evidence>
<evidence type="ECO:0000313" key="3">
    <source>
        <dbReference type="EMBL" id="KAK9717709.1"/>
    </source>
</evidence>
<keyword evidence="2" id="KW-0812">Transmembrane</keyword>
<evidence type="ECO:0000256" key="2">
    <source>
        <dbReference type="SAM" id="Phobius"/>
    </source>
</evidence>
<organism evidence="3 4">
    <name type="scientific">Basidiobolus ranarum</name>
    <dbReference type="NCBI Taxonomy" id="34480"/>
    <lineage>
        <taxon>Eukaryota</taxon>
        <taxon>Fungi</taxon>
        <taxon>Fungi incertae sedis</taxon>
        <taxon>Zoopagomycota</taxon>
        <taxon>Entomophthoromycotina</taxon>
        <taxon>Basidiobolomycetes</taxon>
        <taxon>Basidiobolales</taxon>
        <taxon>Basidiobolaceae</taxon>
        <taxon>Basidiobolus</taxon>
    </lineage>
</organism>